<sequence>MSLFQDDIKLEDIFKRLQDYVVVKFNEKLPSFNKNDDIDILTSNIDKNIKIILDWYNKDKFRHKIIRVNSFQKQVDLIRIGEKRLTIKFDLYEKFLYKKFSLNDSVYQLILKNKIHNGLTYIPCLVDDLSIRYCEYIEYPVKKKHLEYTNKFVKTKFHRVKVGEIDSKLNYGVTYTSIILWGHGICYTQQILHSLMEDIDCNILNIKKKKIDDLEKCIEICYKSDLEKRQQVSHIKAKTAYLKNVPPVYVHILIKNHGASFIKYGKGDNITIADKNITDWKWKIREMFNPKGRVHKKPLSSGITHNHVIHVTDAPEDCVDLCYRLLKKKPADFENKVINGYEIPWHLPERSMYCKILDISEIRVNIVGKGIIKIECSPHYEYVLGKKENYTKYYSKYCGEQLQDNHTTKKFDNLIKSFDFLGYNMEDRRLIIVNSKYVVMDGVHRLAILKMNDIDKIKVLVYD</sequence>
<organism evidence="1">
    <name type="scientific">viral metagenome</name>
    <dbReference type="NCBI Taxonomy" id="1070528"/>
    <lineage>
        <taxon>unclassified sequences</taxon>
        <taxon>metagenomes</taxon>
        <taxon>organismal metagenomes</taxon>
    </lineage>
</organism>
<reference evidence="1" key="1">
    <citation type="journal article" date="2020" name="Nature">
        <title>Giant virus diversity and host interactions through global metagenomics.</title>
        <authorList>
            <person name="Schulz F."/>
            <person name="Roux S."/>
            <person name="Paez-Espino D."/>
            <person name="Jungbluth S."/>
            <person name="Walsh D.A."/>
            <person name="Denef V.J."/>
            <person name="McMahon K.D."/>
            <person name="Konstantinidis K.T."/>
            <person name="Eloe-Fadrosh E.A."/>
            <person name="Kyrpides N.C."/>
            <person name="Woyke T."/>
        </authorList>
    </citation>
    <scope>NUCLEOTIDE SEQUENCE</scope>
    <source>
        <strain evidence="1">GVMAG-S-ERX555961-36</strain>
    </source>
</reference>
<dbReference type="AlphaFoldDB" id="A0A6C0AUF7"/>
<dbReference type="EMBL" id="MN738760">
    <property type="protein sequence ID" value="QHS83579.1"/>
    <property type="molecule type" value="Genomic_DNA"/>
</dbReference>
<proteinExistence type="predicted"/>
<name>A0A6C0AUF7_9ZZZZ</name>
<protein>
    <recommendedName>
        <fullName evidence="2">ParB/Sulfiredoxin domain-containing protein</fullName>
    </recommendedName>
</protein>
<evidence type="ECO:0008006" key="2">
    <source>
        <dbReference type="Google" id="ProtNLM"/>
    </source>
</evidence>
<evidence type="ECO:0000313" key="1">
    <source>
        <dbReference type="EMBL" id="QHS83579.1"/>
    </source>
</evidence>
<accession>A0A6C0AUF7</accession>